<feature type="region of interest" description="Disordered" evidence="4">
    <location>
        <begin position="695"/>
        <end position="749"/>
    </location>
</feature>
<feature type="region of interest" description="Disordered" evidence="4">
    <location>
        <begin position="786"/>
        <end position="846"/>
    </location>
</feature>
<dbReference type="PANTHER" id="PTHR23399">
    <property type="entry name" value="DEOXYNUCLEOTIDYLTRANSFERASE TERMINAL-INTERACTING PROTEIN 1"/>
    <property type="match status" value="1"/>
</dbReference>
<feature type="compositionally biased region" description="Polar residues" evidence="4">
    <location>
        <begin position="786"/>
        <end position="802"/>
    </location>
</feature>
<evidence type="ECO:0000259" key="6">
    <source>
        <dbReference type="Pfam" id="PF21229"/>
    </source>
</evidence>
<evidence type="ECO:0000313" key="7">
    <source>
        <dbReference type="EMBL" id="KAF7232100.1"/>
    </source>
</evidence>
<feature type="compositionally biased region" description="Polar residues" evidence="4">
    <location>
        <begin position="1006"/>
        <end position="1045"/>
    </location>
</feature>
<dbReference type="Proteomes" id="UP000822476">
    <property type="component" value="Unassembled WGS sequence"/>
</dbReference>
<feature type="compositionally biased region" description="Polar residues" evidence="4">
    <location>
        <begin position="611"/>
        <end position="632"/>
    </location>
</feature>
<organism evidence="7 8">
    <name type="scientific">Paragonimus skrjabini miyazakii</name>
    <dbReference type="NCBI Taxonomy" id="59628"/>
    <lineage>
        <taxon>Eukaryota</taxon>
        <taxon>Metazoa</taxon>
        <taxon>Spiralia</taxon>
        <taxon>Lophotrochozoa</taxon>
        <taxon>Platyhelminthes</taxon>
        <taxon>Trematoda</taxon>
        <taxon>Digenea</taxon>
        <taxon>Plagiorchiida</taxon>
        <taxon>Troglotremata</taxon>
        <taxon>Troglotrematidae</taxon>
        <taxon>Paragonimus</taxon>
    </lineage>
</organism>
<name>A0A8S9YC49_9TREM</name>
<evidence type="ECO:0000259" key="5">
    <source>
        <dbReference type="Pfam" id="PF18192"/>
    </source>
</evidence>
<feature type="compositionally biased region" description="Low complexity" evidence="4">
    <location>
        <begin position="245"/>
        <end position="261"/>
    </location>
</feature>
<evidence type="ECO:0000256" key="1">
    <source>
        <dbReference type="ARBA" id="ARBA00004123"/>
    </source>
</evidence>
<feature type="compositionally biased region" description="Polar residues" evidence="4">
    <location>
        <begin position="219"/>
        <end position="228"/>
    </location>
</feature>
<dbReference type="InterPro" id="IPR049121">
    <property type="entry name" value="TdIF1_C"/>
</dbReference>
<feature type="compositionally biased region" description="Polar residues" evidence="4">
    <location>
        <begin position="819"/>
        <end position="831"/>
    </location>
</feature>
<feature type="domain" description="DNTTIP1 dimerisation" evidence="5">
    <location>
        <begin position="420"/>
        <end position="482"/>
    </location>
</feature>
<evidence type="ECO:0000256" key="4">
    <source>
        <dbReference type="SAM" id="MobiDB-lite"/>
    </source>
</evidence>
<dbReference type="GO" id="GO:0031491">
    <property type="term" value="F:nucleosome binding"/>
    <property type="evidence" value="ECO:0007669"/>
    <property type="project" value="TreeGrafter"/>
</dbReference>
<evidence type="ECO:0000256" key="3">
    <source>
        <dbReference type="ARBA" id="ARBA00023242"/>
    </source>
</evidence>
<dbReference type="Pfam" id="PF21229">
    <property type="entry name" value="TdIF1_2nd"/>
    <property type="match status" value="1"/>
</dbReference>
<feature type="compositionally biased region" description="Polar residues" evidence="4">
    <location>
        <begin position="10"/>
        <end position="26"/>
    </location>
</feature>
<comment type="subcellular location">
    <subcellularLocation>
        <location evidence="1">Nucleus</location>
    </subcellularLocation>
</comment>
<feature type="region of interest" description="Disordered" evidence="4">
    <location>
        <begin position="611"/>
        <end position="637"/>
    </location>
</feature>
<dbReference type="InterPro" id="IPR041384">
    <property type="entry name" value="DNTTIP1_dimer"/>
</dbReference>
<feature type="compositionally biased region" description="Polar residues" evidence="4">
    <location>
        <begin position="702"/>
        <end position="724"/>
    </location>
</feature>
<accession>A0A8S9YC49</accession>
<feature type="region of interest" description="Disordered" evidence="4">
    <location>
        <begin position="981"/>
        <end position="1046"/>
    </location>
</feature>
<sequence>MNVFLDTSHRNSSNRCVSSKQPTTTSERFMQSVVPRNALQSDYLRTFSPLHSDVRNTDVRPVPGGTSESNSVVFYPGFPNNTGFPKDIIPQPAISTDLTTCKFANAFSKQPSFETLSDKPIGFCCDTNVIPQSFRRLRPSQLACDVRSLDAVQQRLTSVCPTLPNPANTFGPPNPMTNMRLFYPCNTSRTNSLCSSPVHSIVPHLEGGMVCEKDTLTDLSQSQIQSPKTIRPAPASVQERPPPASSASTPPSSSSSTMTSSLNKHLGINASSCNTQSFEPRPVTICSVSRELSVSSLKSSSKDQLITATCSPEHIHIADRSCCHGCTTTQMPSSLRTNCQVTPTSLPSYSVSSATNLSDVNTVTQRQPVMQVPASPPSLPHLNLRHVNVLRYPKYTNRKNSGFERRLKHTGLILDPKLTLRLLRKMLQPFINQAVNNVMQHYMQEYIQIAVRNIRENLGEDSITEEDLVHFRRSIMQRVALQYFPRVSKDHQCAHGTVNTELGNNKTMTLLEMNKLKSAPTRLSKLQGKRLVDSGFSVRQQLLPNCAAQHYTRTHNNDKNSTRSGDTDAEVGCATSSSPSSASVDPEHHPKPLLCHPDPSNVAFTFRSAVPSQAPTRENSPSCQSPSGTPNHNAHVDSISLTANPSVILSKLHCTEVEDRMSSSLPTHTPSPIPSPCASSVSSCSTIGFFRELSSPEASPRIESNGQNQHQPRFPSSLNVNSKVDVNDEPYEPSDAKVHPTSGRRCRKTGKRPSRWWSWGYSRQPKRKRASGLNFVVHRSRTRNSNNVIGTNGFPTTTSPKSGQGEHSLCNPEPRIAPQQVNRYSDVCSTQSHSKNDVHSSSSDKNSVNTTVPHLLFGLDRLAVFTLGSSANTWLGMGAARGRIYTKHPELFRYACDAEDKAWLVHSGILTSHGVKAYLMHSGQVRQIARLYGRECDENAERVTDRLLTFKVPPWLLYKMKATALGHPQYSGLFHSDMVTTNGSDTDNPLPVPSSKESELPHPCDSNFTPTRSSRPKSSLPSEQSRSCTNSNVGGNGLSTPSRPSVQAPVVTVPLDNRAPALNAISTLVSTNSKPLSAASTSPKCHSSIITGLIASSSSKRSVSASCAVGSTFPVDAFNSHSSPRNSATIRTSQSPKPPTLQRFDYF</sequence>
<protein>
    <recommendedName>
        <fullName evidence="9">Deoxynucleotidyltransferase terminal-interacting protein 1</fullName>
    </recommendedName>
</protein>
<dbReference type="OrthoDB" id="5860246at2759"/>
<feature type="region of interest" description="Disordered" evidence="4">
    <location>
        <begin position="549"/>
        <end position="596"/>
    </location>
</feature>
<dbReference type="GO" id="GO:0005634">
    <property type="term" value="C:nucleus"/>
    <property type="evidence" value="ECO:0007669"/>
    <property type="project" value="UniProtKB-SubCell"/>
</dbReference>
<feature type="compositionally biased region" description="Polar residues" evidence="4">
    <location>
        <begin position="1119"/>
        <end position="1135"/>
    </location>
</feature>
<dbReference type="AlphaFoldDB" id="A0A8S9YC49"/>
<feature type="region of interest" description="Disordered" evidence="4">
    <location>
        <begin position="1118"/>
        <end position="1139"/>
    </location>
</feature>
<keyword evidence="2" id="KW-0238">DNA-binding</keyword>
<evidence type="ECO:0000313" key="8">
    <source>
        <dbReference type="Proteomes" id="UP000822476"/>
    </source>
</evidence>
<gene>
    <name evidence="7" type="ORF">EG68_06012</name>
</gene>
<dbReference type="Pfam" id="PF18192">
    <property type="entry name" value="DNTTIP1_dimer"/>
    <property type="match status" value="1"/>
</dbReference>
<evidence type="ECO:0008006" key="9">
    <source>
        <dbReference type="Google" id="ProtNLM"/>
    </source>
</evidence>
<reference evidence="7" key="1">
    <citation type="submission" date="2019-07" db="EMBL/GenBank/DDBJ databases">
        <title>Annotation for the trematode Paragonimus miyazaki's.</title>
        <authorList>
            <person name="Choi Y.-J."/>
        </authorList>
    </citation>
    <scope>NUCLEOTIDE SEQUENCE</scope>
    <source>
        <strain evidence="7">Japan</strain>
    </source>
</reference>
<evidence type="ECO:0000256" key="2">
    <source>
        <dbReference type="ARBA" id="ARBA00023125"/>
    </source>
</evidence>
<keyword evidence="8" id="KW-1185">Reference proteome</keyword>
<keyword evidence="3" id="KW-0539">Nucleus</keyword>
<comment type="caution">
    <text evidence="7">The sequence shown here is derived from an EMBL/GenBank/DDBJ whole genome shotgun (WGS) entry which is preliminary data.</text>
</comment>
<feature type="region of interest" description="Disordered" evidence="4">
    <location>
        <begin position="219"/>
        <end position="261"/>
    </location>
</feature>
<proteinExistence type="predicted"/>
<dbReference type="InterPro" id="IPR026064">
    <property type="entry name" value="TdIF1"/>
</dbReference>
<feature type="domain" description="TdIF1 C-terminal" evidence="6">
    <location>
        <begin position="864"/>
        <end position="960"/>
    </location>
</feature>
<dbReference type="EMBL" id="JTDE01022072">
    <property type="protein sequence ID" value="KAF7232100.1"/>
    <property type="molecule type" value="Genomic_DNA"/>
</dbReference>
<feature type="region of interest" description="Disordered" evidence="4">
    <location>
        <begin position="1"/>
        <end position="26"/>
    </location>
</feature>
<dbReference type="PANTHER" id="PTHR23399:SF2">
    <property type="entry name" value="DEOXYNUCLEOTIDYLTRANSFERASE TERMINAL-INTERACTING PROTEIN 1"/>
    <property type="match status" value="1"/>
</dbReference>
<dbReference type="GO" id="GO:0003677">
    <property type="term" value="F:DNA binding"/>
    <property type="evidence" value="ECO:0007669"/>
    <property type="project" value="UniProtKB-KW"/>
</dbReference>